<keyword evidence="1" id="KW-0472">Membrane</keyword>
<sequence>MVLRLRERADLWSLLMPPTIWALHFLFCYLVAAVTCARLGGVTLTKPNPGASFASLESFQPWVIGGTAVALALIAISAWQAWRHSGFGLEDPPHDAATPEDRQRFLGYATLLLSALSFVSVIFIALPAFLILDCR</sequence>
<evidence type="ECO:0000313" key="2">
    <source>
        <dbReference type="EMBL" id="MCI0752315.1"/>
    </source>
</evidence>
<dbReference type="Proteomes" id="UP001201985">
    <property type="component" value="Unassembled WGS sequence"/>
</dbReference>
<dbReference type="EMBL" id="JALBUU010000004">
    <property type="protein sequence ID" value="MCI0752315.1"/>
    <property type="molecule type" value="Genomic_DNA"/>
</dbReference>
<keyword evidence="1" id="KW-1133">Transmembrane helix</keyword>
<protein>
    <submittedName>
        <fullName evidence="2">Uncharacterized protein</fullName>
    </submittedName>
</protein>
<organism evidence="2 3">
    <name type="scientific">Teichococcus vastitatis</name>
    <dbReference type="NCBI Taxonomy" id="2307076"/>
    <lineage>
        <taxon>Bacteria</taxon>
        <taxon>Pseudomonadati</taxon>
        <taxon>Pseudomonadota</taxon>
        <taxon>Alphaproteobacteria</taxon>
        <taxon>Acetobacterales</taxon>
        <taxon>Roseomonadaceae</taxon>
        <taxon>Roseomonas</taxon>
    </lineage>
</organism>
<proteinExistence type="predicted"/>
<dbReference type="RefSeq" id="WP_120008462.1">
    <property type="nucleotide sequence ID" value="NZ_JALBUU010000004.1"/>
</dbReference>
<reference evidence="2 3" key="1">
    <citation type="submission" date="2022-03" db="EMBL/GenBank/DDBJ databases">
        <title>Complete genome analysis of Roseomonas KG 17.1 : a prolific producer of plant growth promoters.</title>
        <authorList>
            <person name="Saadouli I."/>
            <person name="Najjari A."/>
            <person name="Mosbah A."/>
            <person name="Ouzari H.I."/>
        </authorList>
    </citation>
    <scope>NUCLEOTIDE SEQUENCE [LARGE SCALE GENOMIC DNA]</scope>
    <source>
        <strain evidence="2 3">KG17-1</strain>
    </source>
</reference>
<feature type="transmembrane region" description="Helical" evidence="1">
    <location>
        <begin position="20"/>
        <end position="41"/>
    </location>
</feature>
<feature type="transmembrane region" description="Helical" evidence="1">
    <location>
        <begin position="105"/>
        <end position="132"/>
    </location>
</feature>
<name>A0ABS9VZA2_9PROT</name>
<keyword evidence="3" id="KW-1185">Reference proteome</keyword>
<evidence type="ECO:0000313" key="3">
    <source>
        <dbReference type="Proteomes" id="UP001201985"/>
    </source>
</evidence>
<feature type="transmembrane region" description="Helical" evidence="1">
    <location>
        <begin position="62"/>
        <end position="82"/>
    </location>
</feature>
<comment type="caution">
    <text evidence="2">The sequence shown here is derived from an EMBL/GenBank/DDBJ whole genome shotgun (WGS) entry which is preliminary data.</text>
</comment>
<accession>A0ABS9VZA2</accession>
<evidence type="ECO:0000256" key="1">
    <source>
        <dbReference type="SAM" id="Phobius"/>
    </source>
</evidence>
<gene>
    <name evidence="2" type="ORF">MON41_00880</name>
</gene>
<keyword evidence="1" id="KW-0812">Transmembrane</keyword>